<proteinExistence type="predicted"/>
<protein>
    <submittedName>
        <fullName evidence="1">Uncharacterized protein</fullName>
    </submittedName>
</protein>
<accession>A0A8R1Z2U1</accession>
<keyword evidence="2" id="KW-1185">Reference proteome</keyword>
<dbReference type="AlphaFoldDB" id="A0A2A6CW32"/>
<reference evidence="1" key="2">
    <citation type="submission" date="2022-06" db="UniProtKB">
        <authorList>
            <consortium name="EnsemblMetazoa"/>
        </authorList>
    </citation>
    <scope>IDENTIFICATION</scope>
    <source>
        <strain evidence="1">PS312</strain>
    </source>
</reference>
<reference evidence="2" key="1">
    <citation type="journal article" date="2008" name="Nat. Genet.">
        <title>The Pristionchus pacificus genome provides a unique perspective on nematode lifestyle and parasitism.</title>
        <authorList>
            <person name="Dieterich C."/>
            <person name="Clifton S.W."/>
            <person name="Schuster L.N."/>
            <person name="Chinwalla A."/>
            <person name="Delehaunty K."/>
            <person name="Dinkelacker I."/>
            <person name="Fulton L."/>
            <person name="Fulton R."/>
            <person name="Godfrey J."/>
            <person name="Minx P."/>
            <person name="Mitreva M."/>
            <person name="Roeseler W."/>
            <person name="Tian H."/>
            <person name="Witte H."/>
            <person name="Yang S.P."/>
            <person name="Wilson R.K."/>
            <person name="Sommer R.J."/>
        </authorList>
    </citation>
    <scope>NUCLEOTIDE SEQUENCE [LARGE SCALE GENOMIC DNA]</scope>
    <source>
        <strain evidence="2">PS312</strain>
    </source>
</reference>
<dbReference type="EnsemblMetazoa" id="PPA44159.1">
    <property type="protein sequence ID" value="PPA44159.1"/>
    <property type="gene ID" value="WBGene00282528"/>
</dbReference>
<accession>A0A2A6CW32</accession>
<dbReference type="Proteomes" id="UP000005239">
    <property type="component" value="Unassembled WGS sequence"/>
</dbReference>
<evidence type="ECO:0000313" key="2">
    <source>
        <dbReference type="Proteomes" id="UP000005239"/>
    </source>
</evidence>
<name>A0A2A6CW32_PRIPA</name>
<gene>
    <name evidence="1" type="primary">WBGene00282528</name>
</gene>
<organism evidence="1 2">
    <name type="scientific">Pristionchus pacificus</name>
    <name type="common">Parasitic nematode worm</name>
    <dbReference type="NCBI Taxonomy" id="54126"/>
    <lineage>
        <taxon>Eukaryota</taxon>
        <taxon>Metazoa</taxon>
        <taxon>Ecdysozoa</taxon>
        <taxon>Nematoda</taxon>
        <taxon>Chromadorea</taxon>
        <taxon>Rhabditida</taxon>
        <taxon>Rhabditina</taxon>
        <taxon>Diplogasteromorpha</taxon>
        <taxon>Diplogasteroidea</taxon>
        <taxon>Neodiplogasteridae</taxon>
        <taxon>Pristionchus</taxon>
    </lineage>
</organism>
<evidence type="ECO:0000313" key="1">
    <source>
        <dbReference type="EnsemblMetazoa" id="PPA44159.1"/>
    </source>
</evidence>
<sequence length="76" mass="8425">MASCNDAEKFASYNLDISGNPQVFISSLWQVYDSGRRVDGHCEVFIVRLLIPHVLTPGTIPGELPAMASKKENIIY</sequence>